<dbReference type="RefSeq" id="WP_386192581.1">
    <property type="nucleotide sequence ID" value="NZ_JBHSBC010000030.1"/>
</dbReference>
<sequence length="48" mass="5097">MAENDESQEPPICGTCLGAQGEWISRNGTGPKQSVWVACKSCKGTGRK</sequence>
<dbReference type="Proteomes" id="UP001595698">
    <property type="component" value="Unassembled WGS sequence"/>
</dbReference>
<organism evidence="1 2">
    <name type="scientific">Streptosporangium jomthongense</name>
    <dbReference type="NCBI Taxonomy" id="1193683"/>
    <lineage>
        <taxon>Bacteria</taxon>
        <taxon>Bacillati</taxon>
        <taxon>Actinomycetota</taxon>
        <taxon>Actinomycetes</taxon>
        <taxon>Streptosporangiales</taxon>
        <taxon>Streptosporangiaceae</taxon>
        <taxon>Streptosporangium</taxon>
    </lineage>
</organism>
<accession>A0ABV8F418</accession>
<dbReference type="EMBL" id="JBHSBC010000030">
    <property type="protein sequence ID" value="MFC3983432.1"/>
    <property type="molecule type" value="Genomic_DNA"/>
</dbReference>
<evidence type="ECO:0000313" key="1">
    <source>
        <dbReference type="EMBL" id="MFC3983432.1"/>
    </source>
</evidence>
<gene>
    <name evidence="1" type="ORF">ACFOYY_25110</name>
</gene>
<proteinExistence type="predicted"/>
<protein>
    <recommendedName>
        <fullName evidence="3">Molecular chaperone DnaJ</fullName>
    </recommendedName>
</protein>
<name>A0ABV8F418_9ACTN</name>
<reference evidence="2" key="1">
    <citation type="journal article" date="2019" name="Int. J. Syst. Evol. Microbiol.">
        <title>The Global Catalogue of Microorganisms (GCM) 10K type strain sequencing project: providing services to taxonomists for standard genome sequencing and annotation.</title>
        <authorList>
            <consortium name="The Broad Institute Genomics Platform"/>
            <consortium name="The Broad Institute Genome Sequencing Center for Infectious Disease"/>
            <person name="Wu L."/>
            <person name="Ma J."/>
        </authorList>
    </citation>
    <scope>NUCLEOTIDE SEQUENCE [LARGE SCALE GENOMIC DNA]</scope>
    <source>
        <strain evidence="2">TBRC 7912</strain>
    </source>
</reference>
<comment type="caution">
    <text evidence="1">The sequence shown here is derived from an EMBL/GenBank/DDBJ whole genome shotgun (WGS) entry which is preliminary data.</text>
</comment>
<keyword evidence="2" id="KW-1185">Reference proteome</keyword>
<evidence type="ECO:0008006" key="3">
    <source>
        <dbReference type="Google" id="ProtNLM"/>
    </source>
</evidence>
<evidence type="ECO:0000313" key="2">
    <source>
        <dbReference type="Proteomes" id="UP001595698"/>
    </source>
</evidence>